<feature type="domain" description="Protein kinase" evidence="4">
    <location>
        <begin position="15"/>
        <end position="296"/>
    </location>
</feature>
<protein>
    <recommendedName>
        <fullName evidence="1">non-specific serine/threonine protein kinase</fullName>
        <ecNumber evidence="1">2.7.11.1</ecNumber>
    </recommendedName>
</protein>
<dbReference type="AlphaFoldDB" id="A0A6C0HT94"/>
<dbReference type="GO" id="GO:0005524">
    <property type="term" value="F:ATP binding"/>
    <property type="evidence" value="ECO:0007669"/>
    <property type="project" value="UniProtKB-KW"/>
</dbReference>
<dbReference type="Gene3D" id="1.10.510.10">
    <property type="entry name" value="Transferase(Phosphotransferase) domain 1"/>
    <property type="match status" value="1"/>
</dbReference>
<evidence type="ECO:0000256" key="1">
    <source>
        <dbReference type="ARBA" id="ARBA00012513"/>
    </source>
</evidence>
<evidence type="ECO:0000256" key="3">
    <source>
        <dbReference type="ARBA" id="ARBA00022840"/>
    </source>
</evidence>
<dbReference type="InterPro" id="IPR017441">
    <property type="entry name" value="Protein_kinase_ATP_BS"/>
</dbReference>
<sequence>MENIINEKTIIAKKYKIISKLGEGKFGLVFKAINIESNEIVAIKTEELKTPYKLLKNETKILKYLYDQGSRCIPMIYWYGIYLDKTCLVFSCFSFSLHDYIESKEKIDIKLISNIMKSCIEVLESIHKHYVLHRDIKPQNFMYRDGEIYLIDFGLATFYIDENGKHIENKKDHNEIIGSTRYASYNIHCGDTYSRRDDMISLGYMYLWMVLEYLPWDINIEIQIPDSNGNGNTTYLENHLLHRKNVFKKKKKSWESIDKILIEKNMKNTNIYRYLDYCYRLDFECSPIHELLENIF</sequence>
<dbReference type="GO" id="GO:0004674">
    <property type="term" value="F:protein serine/threonine kinase activity"/>
    <property type="evidence" value="ECO:0007669"/>
    <property type="project" value="UniProtKB-EC"/>
</dbReference>
<evidence type="ECO:0000313" key="5">
    <source>
        <dbReference type="EMBL" id="QHT83901.1"/>
    </source>
</evidence>
<dbReference type="PROSITE" id="PS00107">
    <property type="entry name" value="PROTEIN_KINASE_ATP"/>
    <property type="match status" value="1"/>
</dbReference>
<evidence type="ECO:0000256" key="2">
    <source>
        <dbReference type="ARBA" id="ARBA00022741"/>
    </source>
</evidence>
<keyword evidence="2" id="KW-0547">Nucleotide-binding</keyword>
<proteinExistence type="predicted"/>
<organism evidence="5">
    <name type="scientific">viral metagenome</name>
    <dbReference type="NCBI Taxonomy" id="1070528"/>
    <lineage>
        <taxon>unclassified sequences</taxon>
        <taxon>metagenomes</taxon>
        <taxon>organismal metagenomes</taxon>
    </lineage>
</organism>
<dbReference type="EC" id="2.7.11.1" evidence="1"/>
<reference evidence="5" key="1">
    <citation type="journal article" date="2020" name="Nature">
        <title>Giant virus diversity and host interactions through global metagenomics.</title>
        <authorList>
            <person name="Schulz F."/>
            <person name="Roux S."/>
            <person name="Paez-Espino D."/>
            <person name="Jungbluth S."/>
            <person name="Walsh D.A."/>
            <person name="Denef V.J."/>
            <person name="McMahon K.D."/>
            <person name="Konstantinidis K.T."/>
            <person name="Eloe-Fadrosh E.A."/>
            <person name="Kyrpides N.C."/>
            <person name="Woyke T."/>
        </authorList>
    </citation>
    <scope>NUCLEOTIDE SEQUENCE</scope>
    <source>
        <strain evidence="5">GVMAG-M-3300023184-168</strain>
    </source>
</reference>
<dbReference type="PROSITE" id="PS50011">
    <property type="entry name" value="PROTEIN_KINASE_DOM"/>
    <property type="match status" value="1"/>
</dbReference>
<dbReference type="EMBL" id="MN740013">
    <property type="protein sequence ID" value="QHT83901.1"/>
    <property type="molecule type" value="Genomic_DNA"/>
</dbReference>
<dbReference type="InterPro" id="IPR008271">
    <property type="entry name" value="Ser/Thr_kinase_AS"/>
</dbReference>
<dbReference type="PROSITE" id="PS00108">
    <property type="entry name" value="PROTEIN_KINASE_ST"/>
    <property type="match status" value="1"/>
</dbReference>
<dbReference type="InterPro" id="IPR050235">
    <property type="entry name" value="CK1_Ser-Thr_kinase"/>
</dbReference>
<dbReference type="SUPFAM" id="SSF56112">
    <property type="entry name" value="Protein kinase-like (PK-like)"/>
    <property type="match status" value="1"/>
</dbReference>
<accession>A0A6C0HT94</accession>
<dbReference type="Pfam" id="PF00069">
    <property type="entry name" value="Pkinase"/>
    <property type="match status" value="1"/>
</dbReference>
<dbReference type="PANTHER" id="PTHR11909">
    <property type="entry name" value="CASEIN KINASE-RELATED"/>
    <property type="match status" value="1"/>
</dbReference>
<evidence type="ECO:0000259" key="4">
    <source>
        <dbReference type="PROSITE" id="PS50011"/>
    </source>
</evidence>
<name>A0A6C0HT94_9ZZZZ</name>
<keyword evidence="3" id="KW-0067">ATP-binding</keyword>
<dbReference type="SMART" id="SM00220">
    <property type="entry name" value="S_TKc"/>
    <property type="match status" value="1"/>
</dbReference>
<dbReference type="InterPro" id="IPR011009">
    <property type="entry name" value="Kinase-like_dom_sf"/>
</dbReference>
<dbReference type="InterPro" id="IPR000719">
    <property type="entry name" value="Prot_kinase_dom"/>
</dbReference>